<feature type="DNA-binding region" description="Homeobox" evidence="10">
    <location>
        <begin position="85"/>
        <end position="127"/>
    </location>
</feature>
<evidence type="ECO:0000256" key="13">
    <source>
        <dbReference type="SAM" id="Phobius"/>
    </source>
</evidence>
<keyword evidence="6" id="KW-0256">Endoplasmic reticulum</keyword>
<comment type="pathway">
    <text evidence="2">Lipid metabolism; sphingolipid metabolism.</text>
</comment>
<feature type="transmembrane region" description="Helical" evidence="13">
    <location>
        <begin position="42"/>
        <end position="64"/>
    </location>
</feature>
<evidence type="ECO:0000256" key="7">
    <source>
        <dbReference type="ARBA" id="ARBA00022989"/>
    </source>
</evidence>
<evidence type="ECO:0000256" key="10">
    <source>
        <dbReference type="PROSITE-ProRule" id="PRU00108"/>
    </source>
</evidence>
<evidence type="ECO:0000259" key="15">
    <source>
        <dbReference type="PROSITE" id="PS50922"/>
    </source>
</evidence>
<evidence type="ECO:0000256" key="2">
    <source>
        <dbReference type="ARBA" id="ARBA00004760"/>
    </source>
</evidence>
<keyword evidence="9 11" id="KW-0472">Membrane</keyword>
<evidence type="ECO:0000256" key="8">
    <source>
        <dbReference type="ARBA" id="ARBA00023098"/>
    </source>
</evidence>
<feature type="transmembrane region" description="Helical" evidence="13">
    <location>
        <begin position="138"/>
        <end position="158"/>
    </location>
</feature>
<gene>
    <name evidence="16" type="ORF">CDAUBV1_LOCUS15179</name>
</gene>
<keyword evidence="7 13" id="KW-1133">Transmembrane helix</keyword>
<dbReference type="PROSITE" id="PS50922">
    <property type="entry name" value="TLC"/>
    <property type="match status" value="1"/>
</dbReference>
<dbReference type="CDD" id="cd00086">
    <property type="entry name" value="homeodomain"/>
    <property type="match status" value="1"/>
</dbReference>
<evidence type="ECO:0000256" key="6">
    <source>
        <dbReference type="ARBA" id="ARBA00022824"/>
    </source>
</evidence>
<name>A0AAV2TUH0_CALDB</name>
<evidence type="ECO:0000313" key="17">
    <source>
        <dbReference type="Proteomes" id="UP001497525"/>
    </source>
</evidence>
<keyword evidence="4" id="KW-0808">Transferase</keyword>
<feature type="transmembrane region" description="Helical" evidence="13">
    <location>
        <begin position="296"/>
        <end position="317"/>
    </location>
</feature>
<organism evidence="16 17">
    <name type="scientific">Calicophoron daubneyi</name>
    <name type="common">Rumen fluke</name>
    <name type="synonym">Paramphistomum daubneyi</name>
    <dbReference type="NCBI Taxonomy" id="300641"/>
    <lineage>
        <taxon>Eukaryota</taxon>
        <taxon>Metazoa</taxon>
        <taxon>Spiralia</taxon>
        <taxon>Lophotrochozoa</taxon>
        <taxon>Platyhelminthes</taxon>
        <taxon>Trematoda</taxon>
        <taxon>Digenea</taxon>
        <taxon>Plagiorchiida</taxon>
        <taxon>Pronocephalata</taxon>
        <taxon>Paramphistomoidea</taxon>
        <taxon>Paramphistomidae</taxon>
        <taxon>Calicophoron</taxon>
    </lineage>
</organism>
<dbReference type="Pfam" id="PF00046">
    <property type="entry name" value="Homeodomain"/>
    <property type="match status" value="1"/>
</dbReference>
<dbReference type="InterPro" id="IPR009057">
    <property type="entry name" value="Homeodomain-like_sf"/>
</dbReference>
<dbReference type="Proteomes" id="UP001497525">
    <property type="component" value="Unassembled WGS sequence"/>
</dbReference>
<evidence type="ECO:0000313" key="16">
    <source>
        <dbReference type="EMBL" id="CAL5139998.1"/>
    </source>
</evidence>
<dbReference type="GO" id="GO:0005789">
    <property type="term" value="C:endoplasmic reticulum membrane"/>
    <property type="evidence" value="ECO:0007669"/>
    <property type="project" value="UniProtKB-SubCell"/>
</dbReference>
<dbReference type="PANTHER" id="PTHR12560:SF0">
    <property type="entry name" value="LD18904P"/>
    <property type="match status" value="1"/>
</dbReference>
<keyword evidence="10 12" id="KW-0238">DNA-binding</keyword>
<evidence type="ECO:0000259" key="14">
    <source>
        <dbReference type="PROSITE" id="PS50071"/>
    </source>
</evidence>
<feature type="domain" description="Homeobox" evidence="14">
    <location>
        <begin position="83"/>
        <end position="126"/>
    </location>
</feature>
<keyword evidence="10 12" id="KW-0371">Homeobox</keyword>
<feature type="transmembrane region" description="Helical" evidence="13">
    <location>
        <begin position="261"/>
        <end position="284"/>
    </location>
</feature>
<dbReference type="SMART" id="SM00724">
    <property type="entry name" value="TLC"/>
    <property type="match status" value="1"/>
</dbReference>
<evidence type="ECO:0000256" key="5">
    <source>
        <dbReference type="ARBA" id="ARBA00022692"/>
    </source>
</evidence>
<dbReference type="InterPro" id="IPR001356">
    <property type="entry name" value="HD"/>
</dbReference>
<accession>A0AAV2TUH0</accession>
<dbReference type="PANTHER" id="PTHR12560">
    <property type="entry name" value="LONGEVITY ASSURANCE FACTOR 1 LAG1"/>
    <property type="match status" value="1"/>
</dbReference>
<reference evidence="16" key="1">
    <citation type="submission" date="2024-06" db="EMBL/GenBank/DDBJ databases">
        <authorList>
            <person name="Liu X."/>
            <person name="Lenzi L."/>
            <person name="Haldenby T S."/>
            <person name="Uol C."/>
        </authorList>
    </citation>
    <scope>NUCLEOTIDE SEQUENCE</scope>
</reference>
<dbReference type="PROSITE" id="PS50071">
    <property type="entry name" value="HOMEOBOX_2"/>
    <property type="match status" value="1"/>
</dbReference>
<evidence type="ECO:0000256" key="12">
    <source>
        <dbReference type="RuleBase" id="RU000682"/>
    </source>
</evidence>
<sequence>MFERISGLFWCRYFWLPRNTTWDDVENYTAGFQTKANLVDCFSTAVVLGILRIVLNYFVLYPIGLHFGLRMPNRSELPSIPALETEFLKCKDPNPQVTQRLSRELQMDVKSIELWFRKKRVQSRSPLIIKFAESGWKLFFYGNMFVYGLYALFDKPYFYDVRHALIGYPAFFMPREIYWYYMIELGYYLSEMGWIFYGVRRKDFRVMLYHHMATVGLLWISYMVNQHRIGAIVLVTHDVADCFMESAKLSKYIKKERATTIFYIIFSVVWIITRLIYFPFWVIYTIVTLTPVIYGIYPTLLIFIGLLSLLQLMHIYWSYLIAKIAIQTCTAGQGVQDVRSDNELSDGTATTKEPAAFVSIPSESDNKQSKVNGIQNITEERNEQIISRRIPTYLPTMETNHVNSLNH</sequence>
<dbReference type="InterPro" id="IPR016439">
    <property type="entry name" value="Lag1/Lac1-like"/>
</dbReference>
<feature type="transmembrane region" description="Helical" evidence="13">
    <location>
        <begin position="178"/>
        <end position="199"/>
    </location>
</feature>
<proteinExistence type="predicted"/>
<dbReference type="EMBL" id="CAXLJL010000689">
    <property type="protein sequence ID" value="CAL5139998.1"/>
    <property type="molecule type" value="Genomic_DNA"/>
</dbReference>
<dbReference type="Pfam" id="PF03798">
    <property type="entry name" value="TRAM_LAG1_CLN8"/>
    <property type="match status" value="1"/>
</dbReference>
<comment type="subcellular location">
    <subcellularLocation>
        <location evidence="1">Endoplasmic reticulum membrane</location>
        <topology evidence="1">Multi-pass membrane protein</topology>
    </subcellularLocation>
    <subcellularLocation>
        <location evidence="10 12">Nucleus</location>
    </subcellularLocation>
</comment>
<dbReference type="Gene3D" id="1.10.10.60">
    <property type="entry name" value="Homeodomain-like"/>
    <property type="match status" value="1"/>
</dbReference>
<evidence type="ECO:0000256" key="3">
    <source>
        <dbReference type="ARBA" id="ARBA00004991"/>
    </source>
</evidence>
<dbReference type="SUPFAM" id="SSF46689">
    <property type="entry name" value="Homeodomain-like"/>
    <property type="match status" value="1"/>
</dbReference>
<dbReference type="PIRSF" id="PIRSF005225">
    <property type="entry name" value="LAG1_LAC1"/>
    <property type="match status" value="1"/>
</dbReference>
<dbReference type="InterPro" id="IPR006634">
    <property type="entry name" value="TLC-dom"/>
</dbReference>
<evidence type="ECO:0000256" key="11">
    <source>
        <dbReference type="PROSITE-ProRule" id="PRU00205"/>
    </source>
</evidence>
<dbReference type="AlphaFoldDB" id="A0AAV2TUH0"/>
<dbReference type="GO" id="GO:0050291">
    <property type="term" value="F:sphingosine N-acyltransferase activity"/>
    <property type="evidence" value="ECO:0007669"/>
    <property type="project" value="InterPro"/>
</dbReference>
<dbReference type="GO" id="GO:0046513">
    <property type="term" value="P:ceramide biosynthetic process"/>
    <property type="evidence" value="ECO:0007669"/>
    <property type="project" value="InterPro"/>
</dbReference>
<keyword evidence="10 12" id="KW-0539">Nucleus</keyword>
<evidence type="ECO:0000256" key="4">
    <source>
        <dbReference type="ARBA" id="ARBA00022679"/>
    </source>
</evidence>
<dbReference type="GO" id="GO:0005634">
    <property type="term" value="C:nucleus"/>
    <property type="evidence" value="ECO:0007669"/>
    <property type="project" value="UniProtKB-SubCell"/>
</dbReference>
<keyword evidence="5 11" id="KW-0812">Transmembrane</keyword>
<comment type="pathway">
    <text evidence="3">Sphingolipid metabolism.</text>
</comment>
<protein>
    <submittedName>
        <fullName evidence="16">Uncharacterized protein</fullName>
    </submittedName>
</protein>
<dbReference type="SMART" id="SM00389">
    <property type="entry name" value="HOX"/>
    <property type="match status" value="1"/>
</dbReference>
<comment type="caution">
    <text evidence="16">The sequence shown here is derived from an EMBL/GenBank/DDBJ whole genome shotgun (WGS) entry which is preliminary data.</text>
</comment>
<dbReference type="GO" id="GO:0003677">
    <property type="term" value="F:DNA binding"/>
    <property type="evidence" value="ECO:0007669"/>
    <property type="project" value="UniProtKB-UniRule"/>
</dbReference>
<evidence type="ECO:0000256" key="9">
    <source>
        <dbReference type="ARBA" id="ARBA00023136"/>
    </source>
</evidence>
<feature type="domain" description="TLC" evidence="15">
    <location>
        <begin position="129"/>
        <end position="330"/>
    </location>
</feature>
<evidence type="ECO:0000256" key="1">
    <source>
        <dbReference type="ARBA" id="ARBA00004477"/>
    </source>
</evidence>
<keyword evidence="8" id="KW-0443">Lipid metabolism</keyword>